<sequence>MEELRGLVAGINVLGGVVRGRVDRGGGEWNDFEQDAGDGQTLLTLLRTGARTTKDLLANSTKLVSKIATESDDQALLIRDLLQRVEAVERRVAELEDARKVDQKKLVEVSKRLAQATAHHEVQLRTLEEALEAERAAREGEEVVTAMRAVVDGAWGVGSARVGMR</sequence>
<evidence type="ECO:0000313" key="2">
    <source>
        <dbReference type="EMBL" id="RKO89411.1"/>
    </source>
</evidence>
<evidence type="ECO:0000256" key="1">
    <source>
        <dbReference type="SAM" id="Coils"/>
    </source>
</evidence>
<protein>
    <submittedName>
        <fullName evidence="2">Uncharacterized protein</fullName>
    </submittedName>
</protein>
<dbReference type="EMBL" id="KZ996105">
    <property type="protein sequence ID" value="RKO89411.1"/>
    <property type="molecule type" value="Genomic_DNA"/>
</dbReference>
<keyword evidence="1" id="KW-0175">Coiled coil</keyword>
<feature type="coiled-coil region" evidence="1">
    <location>
        <begin position="78"/>
        <end position="105"/>
    </location>
</feature>
<reference evidence="3" key="1">
    <citation type="journal article" date="2018" name="Nat. Microbiol.">
        <title>Leveraging single-cell genomics to expand the fungal tree of life.</title>
        <authorList>
            <person name="Ahrendt S.R."/>
            <person name="Quandt C.A."/>
            <person name="Ciobanu D."/>
            <person name="Clum A."/>
            <person name="Salamov A."/>
            <person name="Andreopoulos B."/>
            <person name="Cheng J.F."/>
            <person name="Woyke T."/>
            <person name="Pelin A."/>
            <person name="Henrissat B."/>
            <person name="Reynolds N.K."/>
            <person name="Benny G.L."/>
            <person name="Smith M.E."/>
            <person name="James T.Y."/>
            <person name="Grigoriev I.V."/>
        </authorList>
    </citation>
    <scope>NUCLEOTIDE SEQUENCE [LARGE SCALE GENOMIC DNA]</scope>
</reference>
<accession>A0A4P9WA13</accession>
<dbReference type="Proteomes" id="UP000269721">
    <property type="component" value="Unassembled WGS sequence"/>
</dbReference>
<organism evidence="2 3">
    <name type="scientific">Blyttiomyces helicus</name>
    <dbReference type="NCBI Taxonomy" id="388810"/>
    <lineage>
        <taxon>Eukaryota</taxon>
        <taxon>Fungi</taxon>
        <taxon>Fungi incertae sedis</taxon>
        <taxon>Chytridiomycota</taxon>
        <taxon>Chytridiomycota incertae sedis</taxon>
        <taxon>Chytridiomycetes</taxon>
        <taxon>Chytridiomycetes incertae sedis</taxon>
        <taxon>Blyttiomyces</taxon>
    </lineage>
</organism>
<proteinExistence type="predicted"/>
<name>A0A4P9WA13_9FUNG</name>
<evidence type="ECO:0000313" key="3">
    <source>
        <dbReference type="Proteomes" id="UP000269721"/>
    </source>
</evidence>
<dbReference type="AlphaFoldDB" id="A0A4P9WA13"/>
<keyword evidence="3" id="KW-1185">Reference proteome</keyword>
<gene>
    <name evidence="2" type="ORF">BDK51DRAFT_33789</name>
</gene>